<reference evidence="2" key="1">
    <citation type="submission" date="2008-07" db="EMBL/GenBank/DDBJ databases">
        <title>Annotation of Ajellomyces capsulatus strain H88.</title>
        <authorList>
            <person name="Champion M."/>
            <person name="Cuomo C."/>
            <person name="Ma L.-J."/>
            <person name="Henn M.R."/>
            <person name="Sil A."/>
            <person name="Goldman B."/>
            <person name="Young S.K."/>
            <person name="Kodira C.D."/>
            <person name="Zeng Q."/>
            <person name="Koehrsen M."/>
            <person name="Alvarado L."/>
            <person name="Berlin A."/>
            <person name="Borenstein D."/>
            <person name="Chen Z."/>
            <person name="Engels R."/>
            <person name="Freedman E."/>
            <person name="Gellesch M."/>
            <person name="Goldberg J."/>
            <person name="Griggs A."/>
            <person name="Gujja S."/>
            <person name="Heiman D."/>
            <person name="Hepburn T."/>
            <person name="Howarth C."/>
            <person name="Jen D."/>
            <person name="Larson L."/>
            <person name="Lewis B."/>
            <person name="Mehta T."/>
            <person name="Park D."/>
            <person name="Pearson M."/>
            <person name="Roberts A."/>
            <person name="Saif S."/>
            <person name="Shea T."/>
            <person name="Shenoy N."/>
            <person name="Sisk P."/>
            <person name="Stolte C."/>
            <person name="Sykes S."/>
            <person name="Walk T."/>
            <person name="White J."/>
            <person name="Yandava C."/>
            <person name="Klein B."/>
            <person name="McEwen J.G."/>
            <person name="Puccia R."/>
            <person name="Goldman G.H."/>
            <person name="Felipe M.S."/>
            <person name="Nino-Vega G."/>
            <person name="San-Blas G."/>
            <person name="Taylor J."/>
            <person name="Mendoza L."/>
            <person name="Galagan J."/>
            <person name="Nusbaum C."/>
            <person name="Birren B."/>
        </authorList>
    </citation>
    <scope>NUCLEOTIDE SEQUENCE [LARGE SCALE GENOMIC DNA]</scope>
    <source>
        <strain evidence="2">H88</strain>
    </source>
</reference>
<evidence type="ECO:0000313" key="1">
    <source>
        <dbReference type="EMBL" id="EGC44899.1"/>
    </source>
</evidence>
<dbReference type="OrthoDB" id="10575500at2759"/>
<name>F0UF95_AJEC8</name>
<accession>F0UF95</accession>
<dbReference type="AlphaFoldDB" id="F0UF95"/>
<protein>
    <submittedName>
        <fullName evidence="1">Predicted protein</fullName>
    </submittedName>
</protein>
<gene>
    <name evidence="1" type="ORF">HCEG_04114</name>
</gene>
<dbReference type="Proteomes" id="UP000008142">
    <property type="component" value="Unassembled WGS sequence"/>
</dbReference>
<organism evidence="2">
    <name type="scientific">Ajellomyces capsulatus (strain H88)</name>
    <name type="common">Darling's disease fungus</name>
    <name type="synonym">Histoplasma capsulatum</name>
    <dbReference type="NCBI Taxonomy" id="544711"/>
    <lineage>
        <taxon>Eukaryota</taxon>
        <taxon>Fungi</taxon>
        <taxon>Dikarya</taxon>
        <taxon>Ascomycota</taxon>
        <taxon>Pezizomycotina</taxon>
        <taxon>Eurotiomycetes</taxon>
        <taxon>Eurotiomycetidae</taxon>
        <taxon>Onygenales</taxon>
        <taxon>Ajellomycetaceae</taxon>
        <taxon>Histoplasma</taxon>
    </lineage>
</organism>
<dbReference type="EMBL" id="DS990638">
    <property type="protein sequence ID" value="EGC44899.1"/>
    <property type="molecule type" value="Genomic_DNA"/>
</dbReference>
<proteinExistence type="predicted"/>
<dbReference type="HOGENOM" id="CLU_806468_0_0_1"/>
<sequence length="344" mass="38631">MLIRLPRSRSQYQHLKKRGIVQSESSDLEIHFQKYRSATVSLQQIQQDLLSARSVDLRTWQGEEPHSEGLESNISLITPLFHLSERLDDFCHHIGDNVSSTMRIWSDGMAQLSEYPRSECPSPKHGVISVSQNVRYHNTTSSPSNISYYTGTHTKKSPIQTFEWADDGSKHTLLKVPECFKDKAAALEAPYNEGPGKIRNWRLCLSDSSRKSMHTISSNGIRRQRYPNPVRLRRARVVAGKRPANGRCLGPTPVVSFPAATAAGLSADLVSILERSEAAQQETMRNTLSTQQWLNPVVIIRQPYITNIGAPGEPVPFDAASRGGFQVHSDFYLTGIFMDVNFLR</sequence>
<evidence type="ECO:0000313" key="2">
    <source>
        <dbReference type="Proteomes" id="UP000008142"/>
    </source>
</evidence>